<accession>A0A830HGT7</accession>
<feature type="region of interest" description="Disordered" evidence="1">
    <location>
        <begin position="1"/>
        <end position="85"/>
    </location>
</feature>
<feature type="compositionally biased region" description="Low complexity" evidence="1">
    <location>
        <begin position="194"/>
        <end position="220"/>
    </location>
</feature>
<dbReference type="EMBL" id="BNJQ01000011">
    <property type="protein sequence ID" value="GHP06038.1"/>
    <property type="molecule type" value="Genomic_DNA"/>
</dbReference>
<dbReference type="AlphaFoldDB" id="A0A830HGT7"/>
<feature type="compositionally biased region" description="Low complexity" evidence="1">
    <location>
        <begin position="36"/>
        <end position="56"/>
    </location>
</feature>
<feature type="compositionally biased region" description="Acidic residues" evidence="1">
    <location>
        <begin position="1"/>
        <end position="10"/>
    </location>
</feature>
<feature type="compositionally biased region" description="Low complexity" evidence="1">
    <location>
        <begin position="268"/>
        <end position="280"/>
    </location>
</feature>
<name>A0A830HGT7_9CHLO</name>
<feature type="compositionally biased region" description="Basic and acidic residues" evidence="1">
    <location>
        <begin position="223"/>
        <end position="236"/>
    </location>
</feature>
<dbReference type="Gene3D" id="1.10.260.100">
    <property type="match status" value="1"/>
</dbReference>
<evidence type="ECO:0000256" key="1">
    <source>
        <dbReference type="SAM" id="MobiDB-lite"/>
    </source>
</evidence>
<feature type="region of interest" description="Disordered" evidence="1">
    <location>
        <begin position="183"/>
        <end position="366"/>
    </location>
</feature>
<protein>
    <submittedName>
        <fullName evidence="2">Uncharacterized protein</fullName>
    </submittedName>
</protein>
<feature type="compositionally biased region" description="Basic and acidic residues" evidence="1">
    <location>
        <begin position="246"/>
        <end position="266"/>
    </location>
</feature>
<dbReference type="Proteomes" id="UP000660262">
    <property type="component" value="Unassembled WGS sequence"/>
</dbReference>
<reference evidence="2" key="1">
    <citation type="submission" date="2020-10" db="EMBL/GenBank/DDBJ databases">
        <title>Unveiling of a novel bifunctional photoreceptor, Dualchrome1, isolated from a cosmopolitan green alga.</title>
        <authorList>
            <person name="Suzuki S."/>
            <person name="Kawachi M."/>
        </authorList>
    </citation>
    <scope>NUCLEOTIDE SEQUENCE</scope>
    <source>
        <strain evidence="2">NIES 2893</strain>
    </source>
</reference>
<keyword evidence="3" id="KW-1185">Reference proteome</keyword>
<evidence type="ECO:0000313" key="2">
    <source>
        <dbReference type="EMBL" id="GHP06038.1"/>
    </source>
</evidence>
<organism evidence="2 3">
    <name type="scientific">Pycnococcus provasolii</name>
    <dbReference type="NCBI Taxonomy" id="41880"/>
    <lineage>
        <taxon>Eukaryota</taxon>
        <taxon>Viridiplantae</taxon>
        <taxon>Chlorophyta</taxon>
        <taxon>Pseudoscourfieldiophyceae</taxon>
        <taxon>Pseudoscourfieldiales</taxon>
        <taxon>Pycnococcaceae</taxon>
        <taxon>Pycnococcus</taxon>
    </lineage>
</organism>
<dbReference type="OrthoDB" id="533763at2759"/>
<evidence type="ECO:0000313" key="3">
    <source>
        <dbReference type="Proteomes" id="UP000660262"/>
    </source>
</evidence>
<sequence length="366" mass="39200">MSDSSDDDDAPPPLADMSTRLSIGQAQRLRHDQVEAAAAAKRAAQPPQAKPKPMAKGFFDAPPPKPKTKQKAKKQVQAAEQADNGVEIIRPNKAATSSPFQVDATDDRASAFKAAVTDALKPTQETLSEVMGNTSLMEGFDDPEVMAAVADIAKDARNMKKYANNEKVQRFYKAMAGQVASKFDSMAEGEESQKQQQQASARKITPLIAPAKSKAPKAPAQPEQRKGTVDYSRWDDLDVSDDEDHEATFQKAEFRRLQEQAYRDKQGAAASSSLSTTTSSSDHKDNAKAQRKATPSAPASSIKPDVTLPSVATVAAERRRADAEPDDAWTIKPVAVKKTNQADVDASPAPPPPAAAAAGGDLFDMD</sequence>
<gene>
    <name evidence="2" type="ORF">PPROV_000478500</name>
</gene>
<proteinExistence type="predicted"/>
<comment type="caution">
    <text evidence="2">The sequence shown here is derived from an EMBL/GenBank/DDBJ whole genome shotgun (WGS) entry which is preliminary data.</text>
</comment>